<dbReference type="Proteomes" id="UP000320717">
    <property type="component" value="Chromosome"/>
</dbReference>
<dbReference type="Pfam" id="PF00440">
    <property type="entry name" value="TetR_N"/>
    <property type="match status" value="1"/>
</dbReference>
<protein>
    <submittedName>
        <fullName evidence="6">TetR/AcrR family transcriptional regulator</fullName>
    </submittedName>
</protein>
<feature type="domain" description="Tetracyclin repressor-like C-terminal" evidence="5">
    <location>
        <begin position="102"/>
        <end position="184"/>
    </location>
</feature>
<feature type="domain" description="HTH tetR-type" evidence="4">
    <location>
        <begin position="28"/>
        <end position="69"/>
    </location>
</feature>
<keyword evidence="1" id="KW-0805">Transcription regulation</keyword>
<organism evidence="6 7">
    <name type="scientific">Glutamicibacter halophytocola</name>
    <dbReference type="NCBI Taxonomy" id="1933880"/>
    <lineage>
        <taxon>Bacteria</taxon>
        <taxon>Bacillati</taxon>
        <taxon>Actinomycetota</taxon>
        <taxon>Actinomycetes</taxon>
        <taxon>Micrococcales</taxon>
        <taxon>Micrococcaceae</taxon>
        <taxon>Glutamicibacter</taxon>
    </lineage>
</organism>
<keyword evidence="3" id="KW-0804">Transcription</keyword>
<evidence type="ECO:0000259" key="5">
    <source>
        <dbReference type="Pfam" id="PF16859"/>
    </source>
</evidence>
<accession>A0ABX5YA97</accession>
<reference evidence="6 7" key="1">
    <citation type="submission" date="2019-07" db="EMBL/GenBank/DDBJ databases">
        <title>Complete Genome Sequence of drought tolerant Plant Growth-Promoting Rhizobacterium Glutamicibacter halophytocola DR408.</title>
        <authorList>
            <person name="Nishu S.D."/>
            <person name="Lee T.K."/>
        </authorList>
    </citation>
    <scope>NUCLEOTIDE SEQUENCE [LARGE SCALE GENOMIC DNA]</scope>
    <source>
        <strain evidence="6 7">DR408</strain>
    </source>
</reference>
<evidence type="ECO:0000313" key="7">
    <source>
        <dbReference type="Proteomes" id="UP000320717"/>
    </source>
</evidence>
<dbReference type="InterPro" id="IPR036271">
    <property type="entry name" value="Tet_transcr_reg_TetR-rel_C_sf"/>
</dbReference>
<dbReference type="PANTHER" id="PTHR30055:SF148">
    <property type="entry name" value="TETR-FAMILY TRANSCRIPTIONAL REGULATOR"/>
    <property type="match status" value="1"/>
</dbReference>
<keyword evidence="7" id="KW-1185">Reference proteome</keyword>
<sequence>MKLVPALQVQAPRRPGRPRDEELEQLVLDAALELIDSEQEITVSKLVELSGVSRAAIYRRWPSMTQLIASALNIGRVVQPAILVDGDLRQNIFESLYGRSLEQAAEMYSESRFRHRIRLVMADRELQRAYWESHVKRRRTPVEDALREAMSRGTLSSDLDVEACFDTLAGAAYYQLVVRGEPIRLPETRARLEAAFDTVWRGMVAS</sequence>
<dbReference type="Pfam" id="PF16859">
    <property type="entry name" value="TetR_C_11"/>
    <property type="match status" value="1"/>
</dbReference>
<evidence type="ECO:0000256" key="1">
    <source>
        <dbReference type="ARBA" id="ARBA00023015"/>
    </source>
</evidence>
<dbReference type="Gene3D" id="1.10.357.10">
    <property type="entry name" value="Tetracycline Repressor, domain 2"/>
    <property type="match status" value="1"/>
</dbReference>
<dbReference type="InterPro" id="IPR001647">
    <property type="entry name" value="HTH_TetR"/>
</dbReference>
<evidence type="ECO:0000313" key="6">
    <source>
        <dbReference type="EMBL" id="QDY66600.1"/>
    </source>
</evidence>
<dbReference type="PANTHER" id="PTHR30055">
    <property type="entry name" value="HTH-TYPE TRANSCRIPTIONAL REGULATOR RUTR"/>
    <property type="match status" value="1"/>
</dbReference>
<dbReference type="InterPro" id="IPR009057">
    <property type="entry name" value="Homeodomain-like_sf"/>
</dbReference>
<dbReference type="SUPFAM" id="SSF46689">
    <property type="entry name" value="Homeodomain-like"/>
    <property type="match status" value="1"/>
</dbReference>
<dbReference type="SUPFAM" id="SSF48498">
    <property type="entry name" value="Tetracyclin repressor-like, C-terminal domain"/>
    <property type="match status" value="1"/>
</dbReference>
<dbReference type="InterPro" id="IPR050109">
    <property type="entry name" value="HTH-type_TetR-like_transc_reg"/>
</dbReference>
<evidence type="ECO:0000259" key="4">
    <source>
        <dbReference type="Pfam" id="PF00440"/>
    </source>
</evidence>
<evidence type="ECO:0000256" key="2">
    <source>
        <dbReference type="ARBA" id="ARBA00023125"/>
    </source>
</evidence>
<keyword evidence="2" id="KW-0238">DNA-binding</keyword>
<evidence type="ECO:0000256" key="3">
    <source>
        <dbReference type="ARBA" id="ARBA00023163"/>
    </source>
</evidence>
<gene>
    <name evidence="6" type="ORF">FQA45_09840</name>
</gene>
<dbReference type="EMBL" id="CP042260">
    <property type="protein sequence ID" value="QDY66600.1"/>
    <property type="molecule type" value="Genomic_DNA"/>
</dbReference>
<name>A0ABX5YA97_9MICC</name>
<dbReference type="InterPro" id="IPR011075">
    <property type="entry name" value="TetR_C"/>
</dbReference>
<proteinExistence type="predicted"/>
<dbReference type="Gene3D" id="1.10.10.60">
    <property type="entry name" value="Homeodomain-like"/>
    <property type="match status" value="1"/>
</dbReference>